<evidence type="ECO:0000313" key="2">
    <source>
        <dbReference type="Proteomes" id="UP000582837"/>
    </source>
</evidence>
<keyword evidence="2" id="KW-1185">Reference proteome</keyword>
<protein>
    <submittedName>
        <fullName evidence="1">Uncharacterized protein</fullName>
    </submittedName>
</protein>
<proteinExistence type="predicted"/>
<comment type="caution">
    <text evidence="1">The sequence shown here is derived from an EMBL/GenBank/DDBJ whole genome shotgun (WGS) entry which is preliminary data.</text>
</comment>
<accession>A0A841GYT0</accession>
<evidence type="ECO:0000313" key="1">
    <source>
        <dbReference type="EMBL" id="MBB6070878.1"/>
    </source>
</evidence>
<gene>
    <name evidence="1" type="ORF">HNQ61_002500</name>
</gene>
<name>A0A841GYT0_9BACT</name>
<dbReference type="RefSeq" id="WP_170033253.1">
    <property type="nucleotide sequence ID" value="NZ_JABDTL010000001.1"/>
</dbReference>
<dbReference type="AlphaFoldDB" id="A0A841GYT0"/>
<dbReference type="Proteomes" id="UP000582837">
    <property type="component" value="Unassembled WGS sequence"/>
</dbReference>
<reference evidence="1 2" key="1">
    <citation type="submission" date="2020-08" db="EMBL/GenBank/DDBJ databases">
        <title>Genomic Encyclopedia of Type Strains, Phase IV (KMG-IV): sequencing the most valuable type-strain genomes for metagenomic binning, comparative biology and taxonomic classification.</title>
        <authorList>
            <person name="Goeker M."/>
        </authorList>
    </citation>
    <scope>NUCLEOTIDE SEQUENCE [LARGE SCALE GENOMIC DNA]</scope>
    <source>
        <strain evidence="1 2">DSM 29007</strain>
    </source>
</reference>
<organism evidence="1 2">
    <name type="scientific">Longimicrobium terrae</name>
    <dbReference type="NCBI Taxonomy" id="1639882"/>
    <lineage>
        <taxon>Bacteria</taxon>
        <taxon>Pseudomonadati</taxon>
        <taxon>Gemmatimonadota</taxon>
        <taxon>Longimicrobiia</taxon>
        <taxon>Longimicrobiales</taxon>
        <taxon>Longimicrobiaceae</taxon>
        <taxon>Longimicrobium</taxon>
    </lineage>
</organism>
<dbReference type="EMBL" id="JACHIA010000006">
    <property type="protein sequence ID" value="MBB6070878.1"/>
    <property type="molecule type" value="Genomic_DNA"/>
</dbReference>
<sequence>MNKLKLDMEKLAIDSFDVGDEREDTGTVRANDTQYPHTHSCRTGVSFCAKCYYSANLCECGVTP</sequence>